<dbReference type="Pfam" id="PF05368">
    <property type="entry name" value="NmrA"/>
    <property type="match status" value="1"/>
</dbReference>
<dbReference type="CDD" id="cd05251">
    <property type="entry name" value="NmrA_like_SDR_a"/>
    <property type="match status" value="1"/>
</dbReference>
<keyword evidence="5" id="KW-1185">Reference proteome</keyword>
<dbReference type="EMBL" id="KN881725">
    <property type="protein sequence ID" value="KIY49157.1"/>
    <property type="molecule type" value="Genomic_DNA"/>
</dbReference>
<accession>A0A0D7ADU5</accession>
<proteinExistence type="inferred from homology"/>
<feature type="domain" description="NmrA-like" evidence="3">
    <location>
        <begin position="5"/>
        <end position="259"/>
    </location>
</feature>
<dbReference type="Gene3D" id="3.90.25.10">
    <property type="entry name" value="UDP-galactose 4-epimerase, domain 1"/>
    <property type="match status" value="1"/>
</dbReference>
<dbReference type="Proteomes" id="UP000054144">
    <property type="component" value="Unassembled WGS sequence"/>
</dbReference>
<dbReference type="InterPro" id="IPR036291">
    <property type="entry name" value="NAD(P)-bd_dom_sf"/>
</dbReference>
<dbReference type="AlphaFoldDB" id="A0A0D7ADU5"/>
<evidence type="ECO:0000313" key="5">
    <source>
        <dbReference type="Proteomes" id="UP000054144"/>
    </source>
</evidence>
<dbReference type="GO" id="GO:0005634">
    <property type="term" value="C:nucleus"/>
    <property type="evidence" value="ECO:0007669"/>
    <property type="project" value="TreeGrafter"/>
</dbReference>
<dbReference type="Gene3D" id="3.40.50.720">
    <property type="entry name" value="NAD(P)-binding Rossmann-like Domain"/>
    <property type="match status" value="1"/>
</dbReference>
<keyword evidence="2" id="KW-0521">NADP</keyword>
<organism evidence="4 5">
    <name type="scientific">Fistulina hepatica ATCC 64428</name>
    <dbReference type="NCBI Taxonomy" id="1128425"/>
    <lineage>
        <taxon>Eukaryota</taxon>
        <taxon>Fungi</taxon>
        <taxon>Dikarya</taxon>
        <taxon>Basidiomycota</taxon>
        <taxon>Agaricomycotina</taxon>
        <taxon>Agaricomycetes</taxon>
        <taxon>Agaricomycetidae</taxon>
        <taxon>Agaricales</taxon>
        <taxon>Fistulinaceae</taxon>
        <taxon>Fistulina</taxon>
    </lineage>
</organism>
<name>A0A0D7ADU5_9AGAR</name>
<dbReference type="InterPro" id="IPR008030">
    <property type="entry name" value="NmrA-like"/>
</dbReference>
<evidence type="ECO:0000256" key="2">
    <source>
        <dbReference type="ARBA" id="ARBA00022857"/>
    </source>
</evidence>
<reference evidence="4 5" key="1">
    <citation type="journal article" date="2015" name="Fungal Genet. Biol.">
        <title>Evolution of novel wood decay mechanisms in Agaricales revealed by the genome sequences of Fistulina hepatica and Cylindrobasidium torrendii.</title>
        <authorList>
            <person name="Floudas D."/>
            <person name="Held B.W."/>
            <person name="Riley R."/>
            <person name="Nagy L.G."/>
            <person name="Koehler G."/>
            <person name="Ransdell A.S."/>
            <person name="Younus H."/>
            <person name="Chow J."/>
            <person name="Chiniquy J."/>
            <person name="Lipzen A."/>
            <person name="Tritt A."/>
            <person name="Sun H."/>
            <person name="Haridas S."/>
            <person name="LaButti K."/>
            <person name="Ohm R.A."/>
            <person name="Kues U."/>
            <person name="Blanchette R.A."/>
            <person name="Grigoriev I.V."/>
            <person name="Minto R.E."/>
            <person name="Hibbett D.S."/>
        </authorList>
    </citation>
    <scope>NUCLEOTIDE SEQUENCE [LARGE SCALE GENOMIC DNA]</scope>
    <source>
        <strain evidence="4 5">ATCC 64428</strain>
    </source>
</reference>
<dbReference type="OrthoDB" id="300709at2759"/>
<dbReference type="SUPFAM" id="SSF51735">
    <property type="entry name" value="NAD(P)-binding Rossmann-fold domains"/>
    <property type="match status" value="1"/>
</dbReference>
<gene>
    <name evidence="4" type="ORF">FISHEDRAFT_41951</name>
</gene>
<sequence>MTSSRKLILVIGATGAQGIAVIDYLLKEPTPYAVRALTRDPTSERAKELEKKGAELFQGITLIVVAGRFDDFACVKEALDGCWGVWVNTDGFTVGERAELFCGFRIFELGKQTPSLRHYVWSSLDYSSKKGNYDPEYRCEHYDGKGRIAEWMKEQESIVSDTGMSWAVVTTGPYMDMLKIPMFGPLNMRADGTVVFASGVGDGHVAMIALDDLGWWARYTFDHREETSGRELEITSDMVGWEDLVKTFTKVTGMPAVFRRQTIAECDGITCRENFTAFWAQWRDDIIKRDMDWIRSVHPGTRDVETWMRENDYSGEIKVGQGNILKNADDGKVTMLHPDFSVITKL</sequence>
<dbReference type="PANTHER" id="PTHR42748:SF14">
    <property type="entry name" value="SNOAL-LIKE DOMAIN-CONTAINING PROTEIN"/>
    <property type="match status" value="1"/>
</dbReference>
<comment type="similarity">
    <text evidence="1">Belongs to the NmrA-type oxidoreductase family.</text>
</comment>
<protein>
    <submittedName>
        <fullName evidence="4">NAD(P)-binding protein</fullName>
    </submittedName>
</protein>
<evidence type="ECO:0000259" key="3">
    <source>
        <dbReference type="Pfam" id="PF05368"/>
    </source>
</evidence>
<dbReference type="InterPro" id="IPR051164">
    <property type="entry name" value="NmrA-like_oxidored"/>
</dbReference>
<dbReference type="PANTHER" id="PTHR42748">
    <property type="entry name" value="NITROGEN METABOLITE REPRESSION PROTEIN NMRA FAMILY MEMBER"/>
    <property type="match status" value="1"/>
</dbReference>
<evidence type="ECO:0000313" key="4">
    <source>
        <dbReference type="EMBL" id="KIY49157.1"/>
    </source>
</evidence>
<evidence type="ECO:0000256" key="1">
    <source>
        <dbReference type="ARBA" id="ARBA00006328"/>
    </source>
</evidence>